<proteinExistence type="predicted"/>
<evidence type="ECO:0000256" key="1">
    <source>
        <dbReference type="SAM" id="MobiDB-lite"/>
    </source>
</evidence>
<feature type="compositionally biased region" description="Low complexity" evidence="1">
    <location>
        <begin position="63"/>
        <end position="77"/>
    </location>
</feature>
<dbReference type="AlphaFoldDB" id="F6FWI1"/>
<dbReference type="STRING" id="743718.Isova_1809"/>
<dbReference type="eggNOG" id="ENOG5033H6C">
    <property type="taxonomic scope" value="Bacteria"/>
</dbReference>
<evidence type="ECO:0000313" key="3">
    <source>
        <dbReference type="Proteomes" id="UP000009236"/>
    </source>
</evidence>
<organism evidence="3">
    <name type="scientific">Isoptericola variabilis (strain 225)</name>
    <dbReference type="NCBI Taxonomy" id="743718"/>
    <lineage>
        <taxon>Bacteria</taxon>
        <taxon>Bacillati</taxon>
        <taxon>Actinomycetota</taxon>
        <taxon>Actinomycetes</taxon>
        <taxon>Micrococcales</taxon>
        <taxon>Promicromonosporaceae</taxon>
        <taxon>Isoptericola</taxon>
    </lineage>
</organism>
<dbReference type="KEGG" id="iva:Isova_1809"/>
<reference evidence="2 3" key="1">
    <citation type="submission" date="2011-05" db="EMBL/GenBank/DDBJ databases">
        <title>Complete sequence of Isoptericola variabilis 225.</title>
        <authorList>
            <consortium name="US DOE Joint Genome Institute"/>
            <person name="Lucas S."/>
            <person name="Han J."/>
            <person name="Lapidus A."/>
            <person name="Cheng J.-F."/>
            <person name="Goodwin L."/>
            <person name="Pitluck S."/>
            <person name="Peters L."/>
            <person name="Mikhailova N."/>
            <person name="Zeytun A."/>
            <person name="Han C."/>
            <person name="Tapia R."/>
            <person name="Land M."/>
            <person name="Hauser L."/>
            <person name="Kyrpides N."/>
            <person name="Ivanova N."/>
            <person name="Pagani I."/>
            <person name="Siebers A."/>
            <person name="Allgaier M."/>
            <person name="Thelen M."/>
            <person name="Hugenholtz P."/>
            <person name="Gladden J."/>
            <person name="Woyke T."/>
        </authorList>
    </citation>
    <scope>NUCLEOTIDE SEQUENCE [LARGE SCALE GENOMIC DNA]</scope>
    <source>
        <strain evidence="3">225</strain>
    </source>
</reference>
<feature type="region of interest" description="Disordered" evidence="1">
    <location>
        <begin position="63"/>
        <end position="89"/>
    </location>
</feature>
<name>F6FWI1_ISOV2</name>
<evidence type="ECO:0000313" key="2">
    <source>
        <dbReference type="EMBL" id="AEG44555.1"/>
    </source>
</evidence>
<keyword evidence="3" id="KW-1185">Reference proteome</keyword>
<accession>F6FWI1</accession>
<dbReference type="Proteomes" id="UP000009236">
    <property type="component" value="Chromosome"/>
</dbReference>
<gene>
    <name evidence="2" type="ordered locus">Isova_1809</name>
</gene>
<dbReference type="EMBL" id="CP002810">
    <property type="protein sequence ID" value="AEG44555.1"/>
    <property type="molecule type" value="Genomic_DNA"/>
</dbReference>
<dbReference type="HOGENOM" id="CLU_1337081_0_0_11"/>
<protein>
    <submittedName>
        <fullName evidence="2">Uncharacterized protein</fullName>
    </submittedName>
</protein>
<sequence>MDGADLGAASVARLARARRGTRADLRRYGGPVLAEPHRAVPLPLVVAVAAALVLAGCDAGAGDPSPGPAATGSPAPSVEQPTELPTFDPSTTVGDYAPGFPLELLAVPEDATVLASSARPTDDGLVDVTLNLASPRSAQQVVDDLAARLTEAGFTESEASAVTGLTAQTAFTRTTEQDAGPQVETLFVGVLDDGERRLATISGSVATAG</sequence>